<dbReference type="InterPro" id="IPR048255">
    <property type="entry name" value="IML1_N"/>
</dbReference>
<sequence>MPVDPQTDQNTDVIWSSSLYQSVSTSKTNTNLRHFPVTKDYGETRIYFHSATFSNSSLVLNSSFFPGVEKGDVIYLLTDKSEKPQIYLEVTEPPTTKSTVAISIQEKLGHYLNLSPQQIVQVGSCSRDSTELKLVEVTIVDGCLPRQEMWSLLESLQSQFVYVKQRLMIEECEIEISNLTHNGLSVSGGLITPSTDVLFYRTNCRMYVVVHITREILAVDASGYLRSEIVTDFCFKKILDLWKHGNTHHIVTILLYTDLDMIHQGRVFPQRVPFIKVLCKDRQDGFDGVRTAIKRFVGSIRPDFSIPFDCPGVAITPNDVFVISRSEFSSPLTVLNTILKDVKFNKQTSRFSVNGSHIIVITPSVPIYRTTEEYYNFTQDNLHEAAVGVDLVSVAPISPFKAPLFKFYTPNGAFSTQSVVSGFMPAIFYSIEKNDFIQSIDLKDFKGNTPRLQEHLRGLYSQCSLLKQVFQDLPPIMPQLPYAVRSTLQPESGNLQEILSADEVDFSASRSLSPEGCGDELKSESSPDPASLRHLGSTRGLLEYASLDSNYGSTDRYARDSEGSEFEANSESYKEGTWQTAGETQHVPNLLSSPDFSLLVGANNHESGRYEEPSFSLSNVQYNDDIIFWQGKNYDNRYVSHFTRSLIRPAILPLLLPGQIHIKSVGDENKYTYSLVNARPHNQLLIDFIRLRLAFNYQFEGTIPSSSSLESVTMTLRRQEKHKLSVSRDHNVSFVIESRGLWQERVKKEICFQYTSKSTVFVRQLDLNQSNVNWNTMDSSLNITQLRPVALQNMRQYNRLHIAVVAQHGKTPNPLEFFALLKAAYPTIRSPEPYVPGAPLPESRITPLFLHDEPLAVVYDAVYTQPLCLHYDVFWAVASLHVIREFIENVTRCTAKCDLLCVRYPDELNRPFTDAISPLFDYQEISIAHIVLSSFLCLLDASMSRVTKIGNRYLGYAGVGLKEFLQVDLSDQVVRVRYGGEEEEADIVRVVRDAMEVCECVESMIEQLP</sequence>
<feature type="region of interest" description="Disordered" evidence="1">
    <location>
        <begin position="509"/>
        <end position="533"/>
    </location>
</feature>
<reference evidence="3 4" key="1">
    <citation type="submission" date="2016-05" db="EMBL/GenBank/DDBJ databases">
        <title>Nuclear genome of Blastocystis sp. subtype 1 NandII.</title>
        <authorList>
            <person name="Gentekaki E."/>
            <person name="Curtis B."/>
            <person name="Stairs C."/>
            <person name="Eme L."/>
            <person name="Herman E."/>
            <person name="Klimes V."/>
            <person name="Arias M.C."/>
            <person name="Elias M."/>
            <person name="Hilliou F."/>
            <person name="Klute M."/>
            <person name="Malik S.-B."/>
            <person name="Pightling A."/>
            <person name="Rachubinski R."/>
            <person name="Salas D."/>
            <person name="Schlacht A."/>
            <person name="Suga H."/>
            <person name="Archibald J."/>
            <person name="Ball S.G."/>
            <person name="Clark G."/>
            <person name="Dacks J."/>
            <person name="Van Der Giezen M."/>
            <person name="Tsaousis A."/>
            <person name="Roger A."/>
        </authorList>
    </citation>
    <scope>NUCLEOTIDE SEQUENCE [LARGE SCALE GENOMIC DNA]</scope>
    <source>
        <strain evidence="4">ATCC 50177 / NandII</strain>
    </source>
</reference>
<dbReference type="PANTHER" id="PTHR13179:SF8">
    <property type="entry name" value="GATOR COMPLEX PROTEIN DEPDC5"/>
    <property type="match status" value="1"/>
</dbReference>
<evidence type="ECO:0000259" key="2">
    <source>
        <dbReference type="Pfam" id="PF12257"/>
    </source>
</evidence>
<dbReference type="Proteomes" id="UP000078348">
    <property type="component" value="Unassembled WGS sequence"/>
</dbReference>
<dbReference type="EMBL" id="LXWW01000479">
    <property type="protein sequence ID" value="OAO13022.1"/>
    <property type="molecule type" value="Genomic_DNA"/>
</dbReference>
<evidence type="ECO:0000256" key="1">
    <source>
        <dbReference type="SAM" id="MobiDB-lite"/>
    </source>
</evidence>
<dbReference type="GO" id="GO:0005096">
    <property type="term" value="F:GTPase activator activity"/>
    <property type="evidence" value="ECO:0007669"/>
    <property type="project" value="InterPro"/>
</dbReference>
<organism evidence="3 4">
    <name type="scientific">Blastocystis sp. subtype 1 (strain ATCC 50177 / NandII)</name>
    <dbReference type="NCBI Taxonomy" id="478820"/>
    <lineage>
        <taxon>Eukaryota</taxon>
        <taxon>Sar</taxon>
        <taxon>Stramenopiles</taxon>
        <taxon>Bigyra</taxon>
        <taxon>Opalozoa</taxon>
        <taxon>Opalinata</taxon>
        <taxon>Blastocystidae</taxon>
        <taxon>Blastocystis</taxon>
    </lineage>
</organism>
<keyword evidence="4" id="KW-1185">Reference proteome</keyword>
<dbReference type="PANTHER" id="PTHR13179">
    <property type="entry name" value="DEP DOMAIN CONTAINING PROTEIN 5"/>
    <property type="match status" value="1"/>
</dbReference>
<protein>
    <submittedName>
        <fullName evidence="3">DEP domain containing protein</fullName>
    </submittedName>
</protein>
<proteinExistence type="predicted"/>
<dbReference type="Pfam" id="PF12257">
    <property type="entry name" value="IML1"/>
    <property type="match status" value="1"/>
</dbReference>
<dbReference type="GO" id="GO:1904262">
    <property type="term" value="P:negative regulation of TORC1 signaling"/>
    <property type="evidence" value="ECO:0007669"/>
    <property type="project" value="TreeGrafter"/>
</dbReference>
<dbReference type="GO" id="GO:0010508">
    <property type="term" value="P:positive regulation of autophagy"/>
    <property type="evidence" value="ECO:0007669"/>
    <property type="project" value="TreeGrafter"/>
</dbReference>
<name>A0A196SA97_BLAHN</name>
<dbReference type="OrthoDB" id="39497at2759"/>
<comment type="caution">
    <text evidence="3">The sequence shown here is derived from an EMBL/GenBank/DDBJ whole genome shotgun (WGS) entry which is preliminary data.</text>
</comment>
<dbReference type="STRING" id="478820.A0A196SA97"/>
<feature type="domain" description="Vacuolar membrane-associated protein Iml1 N-terminal" evidence="2">
    <location>
        <begin position="135"/>
        <end position="407"/>
    </location>
</feature>
<gene>
    <name evidence="3" type="ORF">AV274_5315</name>
</gene>
<dbReference type="AlphaFoldDB" id="A0A196SA97"/>
<dbReference type="InterPro" id="IPR027244">
    <property type="entry name" value="IML1"/>
</dbReference>
<evidence type="ECO:0000313" key="3">
    <source>
        <dbReference type="EMBL" id="OAO13022.1"/>
    </source>
</evidence>
<dbReference type="GO" id="GO:1990130">
    <property type="term" value="C:GATOR1 complex"/>
    <property type="evidence" value="ECO:0007669"/>
    <property type="project" value="TreeGrafter"/>
</dbReference>
<evidence type="ECO:0000313" key="4">
    <source>
        <dbReference type="Proteomes" id="UP000078348"/>
    </source>
</evidence>
<accession>A0A196SA97</accession>